<evidence type="ECO:0000259" key="1">
    <source>
        <dbReference type="Pfam" id="PF13480"/>
    </source>
</evidence>
<dbReference type="InterPro" id="IPR038740">
    <property type="entry name" value="BioF2-like_GNAT_dom"/>
</dbReference>
<protein>
    <recommendedName>
        <fullName evidence="1">BioF2-like acetyltransferase domain-containing protein</fullName>
    </recommendedName>
</protein>
<gene>
    <name evidence="2" type="ORF">R1Y80_20525</name>
</gene>
<evidence type="ECO:0000313" key="2">
    <source>
        <dbReference type="EMBL" id="XCN15871.1"/>
    </source>
</evidence>
<dbReference type="Pfam" id="PF13480">
    <property type="entry name" value="Acetyltransf_6"/>
    <property type="match status" value="1"/>
</dbReference>
<dbReference type="Gene3D" id="3.40.630.30">
    <property type="match status" value="1"/>
</dbReference>
<accession>A0AAU8KL92</accession>
<sequence length="321" mass="35603">MEIVEQEYLVIASVDLEEAQNRAWETAGTPIDVVRLLDSEKVSDEVLSAWGFVPRPRWLNWCTPVAGSDVDFLGALSGTERRNVRLGRRFVEEQKLGLRVAPGLTEEFMDEFLDVYDRQVADMPRGKNFARRWRDRLLSAADQHVSIALRDGNEMLAGSVWHVRPERSVLQMRFSAASQGARSGRALRVLYAEAVAYARESGLAYASLGNDPSLFGQLVQPGLFNFKSRMGFTPVPSGLFDASLDGEFADRILRLGALPDPSLLVTWGQHRGTLPPWPDAVSGGFLDLLVLSRDPHDELLSRFHGAGIRQSRLVTVAETAG</sequence>
<reference evidence="2" key="1">
    <citation type="submission" date="2023-10" db="EMBL/GenBank/DDBJ databases">
        <title>Complete genome sequence of Streptomyces sp. JL1001.</title>
        <authorList>
            <person name="Jiang L."/>
        </authorList>
    </citation>
    <scope>NUCLEOTIDE SEQUENCE</scope>
    <source>
        <strain evidence="2">JL1001</strain>
    </source>
</reference>
<name>A0AAU8KL92_9ACTN</name>
<dbReference type="RefSeq" id="WP_354597638.1">
    <property type="nucleotide sequence ID" value="NZ_CP136798.1"/>
</dbReference>
<dbReference type="AlphaFoldDB" id="A0AAU8KL92"/>
<dbReference type="EMBL" id="CP136798">
    <property type="protein sequence ID" value="XCN15871.1"/>
    <property type="molecule type" value="Genomic_DNA"/>
</dbReference>
<organism evidence="2">
    <name type="scientific">Streptomyces sp. JL1001</name>
    <dbReference type="NCBI Taxonomy" id="3078227"/>
    <lineage>
        <taxon>Bacteria</taxon>
        <taxon>Bacillati</taxon>
        <taxon>Actinomycetota</taxon>
        <taxon>Actinomycetes</taxon>
        <taxon>Kitasatosporales</taxon>
        <taxon>Streptomycetaceae</taxon>
        <taxon>Streptomyces</taxon>
    </lineage>
</organism>
<dbReference type="InterPro" id="IPR016181">
    <property type="entry name" value="Acyl_CoA_acyltransferase"/>
</dbReference>
<dbReference type="SUPFAM" id="SSF55729">
    <property type="entry name" value="Acyl-CoA N-acyltransferases (Nat)"/>
    <property type="match status" value="1"/>
</dbReference>
<proteinExistence type="predicted"/>
<feature type="domain" description="BioF2-like acetyltransferase" evidence="1">
    <location>
        <begin position="81"/>
        <end position="209"/>
    </location>
</feature>